<dbReference type="Pfam" id="PF13711">
    <property type="entry name" value="DUF4160"/>
    <property type="match status" value="1"/>
</dbReference>
<reference evidence="1 2" key="1">
    <citation type="submission" date="2013-04" db="EMBL/GenBank/DDBJ databases">
        <title>Gluconobacter oxydans NBRC 3293 whole genome sequence.</title>
        <authorList>
            <person name="Matsutani M."/>
            <person name="Yakushi T."/>
            <person name="Matsushita K."/>
        </authorList>
    </citation>
    <scope>NUCLEOTIDE SEQUENCE [LARGE SCALE GENOMIC DNA]</scope>
    <source>
        <strain evidence="1 2">NBRC 3293</strain>
    </source>
</reference>
<evidence type="ECO:0000313" key="1">
    <source>
        <dbReference type="EMBL" id="GEM16783.1"/>
    </source>
</evidence>
<protein>
    <recommendedName>
        <fullName evidence="3">DUF4160 domain-containing protein</fullName>
    </recommendedName>
</protein>
<dbReference type="Proteomes" id="UP000484858">
    <property type="component" value="Unassembled WGS sequence"/>
</dbReference>
<evidence type="ECO:0000313" key="2">
    <source>
        <dbReference type="Proteomes" id="UP000484858"/>
    </source>
</evidence>
<dbReference type="AlphaFoldDB" id="A0A829WUJ4"/>
<organism evidence="1 2">
    <name type="scientific">Gluconobacter oxydans NBRC 3293</name>
    <dbReference type="NCBI Taxonomy" id="1315969"/>
    <lineage>
        <taxon>Bacteria</taxon>
        <taxon>Pseudomonadati</taxon>
        <taxon>Pseudomonadota</taxon>
        <taxon>Alphaproteobacteria</taxon>
        <taxon>Acetobacterales</taxon>
        <taxon>Acetobacteraceae</taxon>
        <taxon>Gluconobacter</taxon>
    </lineage>
</organism>
<comment type="caution">
    <text evidence="1">The sequence shown here is derived from an EMBL/GenBank/DDBJ whole genome shotgun (WGS) entry which is preliminary data.</text>
</comment>
<sequence length="78" mass="8575">MPTLLRINGFRVVIYTADHEPMHVHVINAEGEAVIVIGRKARLIRSGGMKDKSIQNALEIVQDNAGMLAEAWETIHGA</sequence>
<accession>A0A829WUJ4</accession>
<dbReference type="RefSeq" id="WP_062446233.1">
    <property type="nucleotide sequence ID" value="NZ_BARJ01000007.1"/>
</dbReference>
<dbReference type="EMBL" id="BARJ01000007">
    <property type="protein sequence ID" value="GEM16783.1"/>
    <property type="molecule type" value="Genomic_DNA"/>
</dbReference>
<gene>
    <name evidence="1" type="ORF">NBRC3293_1280</name>
</gene>
<dbReference type="InterPro" id="IPR025427">
    <property type="entry name" value="DUF4160"/>
</dbReference>
<evidence type="ECO:0008006" key="3">
    <source>
        <dbReference type="Google" id="ProtNLM"/>
    </source>
</evidence>
<name>A0A829WUJ4_GLUOY</name>
<proteinExistence type="predicted"/>